<evidence type="ECO:0000256" key="3">
    <source>
        <dbReference type="ARBA" id="ARBA00022827"/>
    </source>
</evidence>
<feature type="domain" description="FAD-binding" evidence="6">
    <location>
        <begin position="181"/>
        <end position="311"/>
    </location>
</feature>
<name>A0AAD7C6V0_MYCRO</name>
<organism evidence="8 9">
    <name type="scientific">Mycena rosella</name>
    <name type="common">Pink bonnet</name>
    <name type="synonym">Agaricus rosellus</name>
    <dbReference type="NCBI Taxonomy" id="1033263"/>
    <lineage>
        <taxon>Eukaryota</taxon>
        <taxon>Fungi</taxon>
        <taxon>Dikarya</taxon>
        <taxon>Basidiomycota</taxon>
        <taxon>Agaricomycotina</taxon>
        <taxon>Agaricomycetes</taxon>
        <taxon>Agaricomycetidae</taxon>
        <taxon>Agaricales</taxon>
        <taxon>Marasmiineae</taxon>
        <taxon>Mycenaceae</taxon>
        <taxon>Mycena</taxon>
    </lineage>
</organism>
<dbReference type="PANTHER" id="PTHR43004">
    <property type="entry name" value="TRK SYSTEM POTASSIUM UPTAKE PROTEIN"/>
    <property type="match status" value="1"/>
</dbReference>
<feature type="region of interest" description="Disordered" evidence="5">
    <location>
        <begin position="578"/>
        <end position="635"/>
    </location>
</feature>
<dbReference type="Gene3D" id="3.50.50.60">
    <property type="entry name" value="FAD/NAD(P)-binding domain"/>
    <property type="match status" value="2"/>
</dbReference>
<dbReference type="InterPro" id="IPR050641">
    <property type="entry name" value="RIFMO-like"/>
</dbReference>
<dbReference type="Pfam" id="PF20149">
    <property type="entry name" value="DUF6532"/>
    <property type="match status" value="1"/>
</dbReference>
<evidence type="ECO:0000256" key="2">
    <source>
        <dbReference type="ARBA" id="ARBA00022630"/>
    </source>
</evidence>
<feature type="region of interest" description="Disordered" evidence="5">
    <location>
        <begin position="461"/>
        <end position="488"/>
    </location>
</feature>
<dbReference type="SUPFAM" id="SSF51905">
    <property type="entry name" value="FAD/NAD(P)-binding domain"/>
    <property type="match status" value="1"/>
</dbReference>
<reference evidence="8" key="1">
    <citation type="submission" date="2023-03" db="EMBL/GenBank/DDBJ databases">
        <title>Massive genome expansion in bonnet fungi (Mycena s.s.) driven by repeated elements and novel gene families across ecological guilds.</title>
        <authorList>
            <consortium name="Lawrence Berkeley National Laboratory"/>
            <person name="Harder C.B."/>
            <person name="Miyauchi S."/>
            <person name="Viragh M."/>
            <person name="Kuo A."/>
            <person name="Thoen E."/>
            <person name="Andreopoulos B."/>
            <person name="Lu D."/>
            <person name="Skrede I."/>
            <person name="Drula E."/>
            <person name="Henrissat B."/>
            <person name="Morin E."/>
            <person name="Kohler A."/>
            <person name="Barry K."/>
            <person name="LaButti K."/>
            <person name="Morin E."/>
            <person name="Salamov A."/>
            <person name="Lipzen A."/>
            <person name="Mereny Z."/>
            <person name="Hegedus B."/>
            <person name="Baldrian P."/>
            <person name="Stursova M."/>
            <person name="Weitz H."/>
            <person name="Taylor A."/>
            <person name="Grigoriev I.V."/>
            <person name="Nagy L.G."/>
            <person name="Martin F."/>
            <person name="Kauserud H."/>
        </authorList>
    </citation>
    <scope>NUCLEOTIDE SEQUENCE</scope>
    <source>
        <strain evidence="8">CBHHK067</strain>
    </source>
</reference>
<feature type="compositionally biased region" description="Acidic residues" evidence="5">
    <location>
        <begin position="599"/>
        <end position="608"/>
    </location>
</feature>
<evidence type="ECO:0000313" key="9">
    <source>
        <dbReference type="Proteomes" id="UP001221757"/>
    </source>
</evidence>
<gene>
    <name evidence="8" type="ORF">B0H17DRAFT_1339288</name>
</gene>
<feature type="domain" description="DUF6532" evidence="7">
    <location>
        <begin position="673"/>
        <end position="854"/>
    </location>
</feature>
<dbReference type="GO" id="GO:0016709">
    <property type="term" value="F:oxidoreductase activity, acting on paired donors, with incorporation or reduction of molecular oxygen, NAD(P)H as one donor, and incorporation of one atom of oxygen"/>
    <property type="evidence" value="ECO:0007669"/>
    <property type="project" value="UniProtKB-ARBA"/>
</dbReference>
<feature type="region of interest" description="Disordered" evidence="5">
    <location>
        <begin position="389"/>
        <end position="428"/>
    </location>
</feature>
<dbReference type="GO" id="GO:0071949">
    <property type="term" value="F:FAD binding"/>
    <property type="evidence" value="ECO:0007669"/>
    <property type="project" value="InterPro"/>
</dbReference>
<feature type="compositionally biased region" description="Acidic residues" evidence="5">
    <location>
        <begin position="897"/>
        <end position="907"/>
    </location>
</feature>
<evidence type="ECO:0000256" key="1">
    <source>
        <dbReference type="ARBA" id="ARBA00001974"/>
    </source>
</evidence>
<evidence type="ECO:0000313" key="8">
    <source>
        <dbReference type="EMBL" id="KAJ7640561.1"/>
    </source>
</evidence>
<feature type="compositionally biased region" description="Basic and acidic residues" evidence="5">
    <location>
        <begin position="886"/>
        <end position="896"/>
    </location>
</feature>
<dbReference type="InterPro" id="IPR036188">
    <property type="entry name" value="FAD/NAD-bd_sf"/>
</dbReference>
<evidence type="ECO:0000256" key="5">
    <source>
        <dbReference type="SAM" id="MobiDB-lite"/>
    </source>
</evidence>
<protein>
    <recommendedName>
        <fullName evidence="10">FAD-binding domain-containing protein</fullName>
    </recommendedName>
</protein>
<proteinExistence type="predicted"/>
<dbReference type="EMBL" id="JARKIE010000427">
    <property type="protein sequence ID" value="KAJ7640561.1"/>
    <property type="molecule type" value="Genomic_DNA"/>
</dbReference>
<keyword evidence="2" id="KW-0285">Flavoprotein</keyword>
<feature type="compositionally biased region" description="Low complexity" evidence="5">
    <location>
        <begin position="610"/>
        <end position="621"/>
    </location>
</feature>
<accession>A0AAD7C6V0</accession>
<sequence length="923" mass="100687">MSGSLPQQTTVLIVDAGPCGMATAVSMYHQGIRDITIVDALLPGENSSRAMVIHAANLEALDSIGCLERLLPLGEKMERVGIHNGFSYILSIEFALLKAYTKYPFGFVIPQSSTEGVMLEVLDELGIKVFRPMKVVSLKPSGSTDVRLDSGETVQAKYVIGADDGLADVTFTSPPDFPAPVPHLLVTNQHKRFTVVTKFPPSVSPNPQRILYRLAIGLPVEDGEAPHKPSVEYIQAVLDRCGPPALAGVPRSAVVPCAFSRLGKGGGGGGGGAVLLIGDAAHIHSPIGGQGMSLGISDTISLGAMLKAHIDANSEKSVGDADGLLQVWAVHRHERALAAIGLTKRALGQAAAKSPMPQPFGAVGYALFKSLASFTLFKRMVAWRINAHPSGSADGPESEEELSDHHTVGFPSAITPMGRLPVGPSRPTVVIRKTTKSKSTEALKISSRAFKRLPELTAEQLLEDNRSPPPSPDARVDSGTSGKTSFPKLPPIWGNLVVDPHNLPKTVGKEHSANKKTIVYAARFFSHRRLVRDLSLFHFFALPPPFFFPMMLFLPPSVWLPLKELKCLTTADIKVFDSPDVPRRTPTTSSRKRARPIQSDDDEQDEMVEAPRGVPAAAPATRRPRAPAPPAKRTRSVVAAKESKFRQGFVAVASVKAKACDYEPIVEAILLRAMSEYMARILAIDAFPGITLQIQWAYECFHHACISAKDHYLLTDRMAKLITKRGSHIRGKIKDGLRALFESHYGFQRGVSKAVIRINKQKSEALDTEAQTGYGSHPILAATRYHTVFKDKNSLGAIWQTYFNPLPASYIALDFSVLEFLAKEWSTGTHVPSAFTEKEMGTSYRTHLTDVNNWCSYKPTVTENIRRKWFKRASSTHIDSAQQDALRLELDGRTGETDSEPEPEEETTQAPAQVEPDVEPEEE</sequence>
<feature type="region of interest" description="Disordered" evidence="5">
    <location>
        <begin position="881"/>
        <end position="923"/>
    </location>
</feature>
<dbReference type="PRINTS" id="PR00420">
    <property type="entry name" value="RNGMNOXGNASE"/>
</dbReference>
<evidence type="ECO:0000256" key="4">
    <source>
        <dbReference type="ARBA" id="ARBA00023002"/>
    </source>
</evidence>
<dbReference type="AlphaFoldDB" id="A0AAD7C6V0"/>
<comment type="cofactor">
    <cofactor evidence="1">
        <name>FAD</name>
        <dbReference type="ChEBI" id="CHEBI:57692"/>
    </cofactor>
</comment>
<keyword evidence="9" id="KW-1185">Reference proteome</keyword>
<dbReference type="Pfam" id="PF01494">
    <property type="entry name" value="FAD_binding_3"/>
    <property type="match status" value="2"/>
</dbReference>
<evidence type="ECO:0000259" key="7">
    <source>
        <dbReference type="Pfam" id="PF20149"/>
    </source>
</evidence>
<evidence type="ECO:0000259" key="6">
    <source>
        <dbReference type="Pfam" id="PF01494"/>
    </source>
</evidence>
<keyword evidence="4" id="KW-0560">Oxidoreductase</keyword>
<dbReference type="Proteomes" id="UP001221757">
    <property type="component" value="Unassembled WGS sequence"/>
</dbReference>
<dbReference type="InterPro" id="IPR002938">
    <property type="entry name" value="FAD-bd"/>
</dbReference>
<dbReference type="PANTHER" id="PTHR43004:SF19">
    <property type="entry name" value="BINDING MONOOXYGENASE, PUTATIVE (JCVI)-RELATED"/>
    <property type="match status" value="1"/>
</dbReference>
<dbReference type="InterPro" id="IPR045341">
    <property type="entry name" value="DUF6532"/>
</dbReference>
<feature type="domain" description="FAD-binding" evidence="6">
    <location>
        <begin position="9"/>
        <end position="163"/>
    </location>
</feature>
<keyword evidence="3" id="KW-0274">FAD</keyword>
<comment type="caution">
    <text evidence="8">The sequence shown here is derived from an EMBL/GenBank/DDBJ whole genome shotgun (WGS) entry which is preliminary data.</text>
</comment>
<evidence type="ECO:0008006" key="10">
    <source>
        <dbReference type="Google" id="ProtNLM"/>
    </source>
</evidence>